<reference evidence="1 2" key="1">
    <citation type="submission" date="2021-01" db="EMBL/GenBank/DDBJ databases">
        <title>Whole genome shotgun sequence of Asanoa iriomotensis NBRC 100142.</title>
        <authorList>
            <person name="Komaki H."/>
            <person name="Tamura T."/>
        </authorList>
    </citation>
    <scope>NUCLEOTIDE SEQUENCE [LARGE SCALE GENOMIC DNA]</scope>
    <source>
        <strain evidence="1 2">NBRC 100142</strain>
    </source>
</reference>
<proteinExistence type="predicted"/>
<comment type="caution">
    <text evidence="1">The sequence shown here is derived from an EMBL/GenBank/DDBJ whole genome shotgun (WGS) entry which is preliminary data.</text>
</comment>
<dbReference type="Proteomes" id="UP000624325">
    <property type="component" value="Unassembled WGS sequence"/>
</dbReference>
<organism evidence="1 2">
    <name type="scientific">Asanoa iriomotensis</name>
    <dbReference type="NCBI Taxonomy" id="234613"/>
    <lineage>
        <taxon>Bacteria</taxon>
        <taxon>Bacillati</taxon>
        <taxon>Actinomycetota</taxon>
        <taxon>Actinomycetes</taxon>
        <taxon>Micromonosporales</taxon>
        <taxon>Micromonosporaceae</taxon>
        <taxon>Asanoa</taxon>
    </lineage>
</organism>
<gene>
    <name evidence="1" type="ORF">Air01nite_72160</name>
</gene>
<accession>A0ABQ4CF70</accession>
<keyword evidence="2" id="KW-1185">Reference proteome</keyword>
<dbReference type="RefSeq" id="WP_203707936.1">
    <property type="nucleotide sequence ID" value="NZ_BAAALU010000052.1"/>
</dbReference>
<evidence type="ECO:0000313" key="1">
    <source>
        <dbReference type="EMBL" id="GIF61121.1"/>
    </source>
</evidence>
<dbReference type="EMBL" id="BONC01000089">
    <property type="protein sequence ID" value="GIF61121.1"/>
    <property type="molecule type" value="Genomic_DNA"/>
</dbReference>
<name>A0ABQ4CF70_9ACTN</name>
<evidence type="ECO:0000313" key="2">
    <source>
        <dbReference type="Proteomes" id="UP000624325"/>
    </source>
</evidence>
<protein>
    <submittedName>
        <fullName evidence="1">Uncharacterized protein</fullName>
    </submittedName>
</protein>
<sequence length="86" mass="9368">MDNRLGRQQQGGIADLPRAVLSAAYGVIDTAQRVVVGGDKIRTARGNAWEAICADRARADQRDEVRRHVAMIVTMPPRKAAARSLT</sequence>